<dbReference type="Proteomes" id="UP001175271">
    <property type="component" value="Unassembled WGS sequence"/>
</dbReference>
<dbReference type="InterPro" id="IPR036084">
    <property type="entry name" value="Ser_inhib-like_sf"/>
</dbReference>
<evidence type="ECO:0000313" key="8">
    <source>
        <dbReference type="Proteomes" id="UP001175271"/>
    </source>
</evidence>
<sequence length="158" mass="16549">MYRGIVLLAFLALTVSAGHKDDQGNQDSQGNQGNNGNNPKDQGLHDNGKHLGQKKHGSKDSGENTKPVVPAGSIALPSTAAPAVPSITDAPKGIHMSPPCLENEIYTECGTCEDSCDSGEQMCTMDCKPVGCYCLPPFVRHNGDCISVDQCGSATVSF</sequence>
<evidence type="ECO:0000256" key="5">
    <source>
        <dbReference type="SAM" id="SignalP"/>
    </source>
</evidence>
<evidence type="ECO:0000256" key="1">
    <source>
        <dbReference type="ARBA" id="ARBA00022690"/>
    </source>
</evidence>
<dbReference type="EMBL" id="JAUCMV010000004">
    <property type="protein sequence ID" value="KAK0401469.1"/>
    <property type="molecule type" value="Genomic_DNA"/>
</dbReference>
<dbReference type="InterPro" id="IPR002919">
    <property type="entry name" value="TIL_dom"/>
</dbReference>
<dbReference type="Gene3D" id="2.10.25.10">
    <property type="entry name" value="Laminin"/>
    <property type="match status" value="1"/>
</dbReference>
<keyword evidence="1" id="KW-0646">Protease inhibitor</keyword>
<keyword evidence="8" id="KW-1185">Reference proteome</keyword>
<reference evidence="7" key="1">
    <citation type="submission" date="2023-06" db="EMBL/GenBank/DDBJ databases">
        <title>Genomic analysis of the entomopathogenic nematode Steinernema hermaphroditum.</title>
        <authorList>
            <person name="Schwarz E.M."/>
            <person name="Heppert J.K."/>
            <person name="Baniya A."/>
            <person name="Schwartz H.T."/>
            <person name="Tan C.-H."/>
            <person name="Antoshechkin I."/>
            <person name="Sternberg P.W."/>
            <person name="Goodrich-Blair H."/>
            <person name="Dillman A.R."/>
        </authorList>
    </citation>
    <scope>NUCLEOTIDE SEQUENCE</scope>
    <source>
        <strain evidence="7">PS9179</strain>
        <tissue evidence="7">Whole animal</tissue>
    </source>
</reference>
<keyword evidence="3" id="KW-1015">Disulfide bond</keyword>
<evidence type="ECO:0000256" key="2">
    <source>
        <dbReference type="ARBA" id="ARBA00022900"/>
    </source>
</evidence>
<organism evidence="7 8">
    <name type="scientific">Steinernema hermaphroditum</name>
    <dbReference type="NCBI Taxonomy" id="289476"/>
    <lineage>
        <taxon>Eukaryota</taxon>
        <taxon>Metazoa</taxon>
        <taxon>Ecdysozoa</taxon>
        <taxon>Nematoda</taxon>
        <taxon>Chromadorea</taxon>
        <taxon>Rhabditida</taxon>
        <taxon>Tylenchina</taxon>
        <taxon>Panagrolaimomorpha</taxon>
        <taxon>Strongyloidoidea</taxon>
        <taxon>Steinernematidae</taxon>
        <taxon>Steinernema</taxon>
    </lineage>
</organism>
<name>A0AA39HB56_9BILA</name>
<keyword evidence="5" id="KW-0732">Signal</keyword>
<dbReference type="PANTHER" id="PTHR23259">
    <property type="entry name" value="RIDDLE"/>
    <property type="match status" value="1"/>
</dbReference>
<gene>
    <name evidence="7" type="ORF">QR680_015804</name>
</gene>
<evidence type="ECO:0000256" key="4">
    <source>
        <dbReference type="SAM" id="MobiDB-lite"/>
    </source>
</evidence>
<feature type="compositionally biased region" description="Low complexity" evidence="4">
    <location>
        <begin position="25"/>
        <end position="41"/>
    </location>
</feature>
<feature type="signal peptide" evidence="5">
    <location>
        <begin position="1"/>
        <end position="17"/>
    </location>
</feature>
<comment type="caution">
    <text evidence="7">The sequence shown here is derived from an EMBL/GenBank/DDBJ whole genome shotgun (WGS) entry which is preliminary data.</text>
</comment>
<protein>
    <recommendedName>
        <fullName evidence="6">TIL domain-containing protein</fullName>
    </recommendedName>
</protein>
<feature type="domain" description="TIL" evidence="6">
    <location>
        <begin position="100"/>
        <end position="151"/>
    </location>
</feature>
<dbReference type="InterPro" id="IPR051368">
    <property type="entry name" value="SerProtInhib-TIL_Domain"/>
</dbReference>
<dbReference type="AlphaFoldDB" id="A0AA39HB56"/>
<proteinExistence type="predicted"/>
<dbReference type="SUPFAM" id="SSF57567">
    <property type="entry name" value="Serine protease inhibitors"/>
    <property type="match status" value="1"/>
</dbReference>
<keyword evidence="2" id="KW-0722">Serine protease inhibitor</keyword>
<dbReference type="CDD" id="cd19941">
    <property type="entry name" value="TIL"/>
    <property type="match status" value="1"/>
</dbReference>
<evidence type="ECO:0000256" key="3">
    <source>
        <dbReference type="ARBA" id="ARBA00023157"/>
    </source>
</evidence>
<dbReference type="Pfam" id="PF01826">
    <property type="entry name" value="TIL"/>
    <property type="match status" value="1"/>
</dbReference>
<accession>A0AA39HB56</accession>
<feature type="region of interest" description="Disordered" evidence="4">
    <location>
        <begin position="21"/>
        <end position="80"/>
    </location>
</feature>
<dbReference type="PANTHER" id="PTHR23259:SF69">
    <property type="entry name" value="GEO11767P1-RELATED"/>
    <property type="match status" value="1"/>
</dbReference>
<evidence type="ECO:0000259" key="6">
    <source>
        <dbReference type="Pfam" id="PF01826"/>
    </source>
</evidence>
<evidence type="ECO:0000313" key="7">
    <source>
        <dbReference type="EMBL" id="KAK0401469.1"/>
    </source>
</evidence>
<feature type="chain" id="PRO_5041284773" description="TIL domain-containing protein" evidence="5">
    <location>
        <begin position="18"/>
        <end position="158"/>
    </location>
</feature>
<dbReference type="GO" id="GO:0004867">
    <property type="term" value="F:serine-type endopeptidase inhibitor activity"/>
    <property type="evidence" value="ECO:0007669"/>
    <property type="project" value="UniProtKB-KW"/>
</dbReference>